<protein>
    <recommendedName>
        <fullName evidence="2">Peroxisomal membrane protein 4</fullName>
    </recommendedName>
</protein>
<evidence type="ECO:0000313" key="1">
    <source>
        <dbReference type="EMBL" id="CAD9821641.1"/>
    </source>
</evidence>
<gene>
    <name evidence="1" type="ORF">ASEP1449_LOCUS13475</name>
</gene>
<reference evidence="1" key="1">
    <citation type="submission" date="2021-01" db="EMBL/GenBank/DDBJ databases">
        <authorList>
            <person name="Corre E."/>
            <person name="Pelletier E."/>
            <person name="Niang G."/>
            <person name="Scheremetjew M."/>
            <person name="Finn R."/>
            <person name="Kale V."/>
            <person name="Holt S."/>
            <person name="Cochrane G."/>
            <person name="Meng A."/>
            <person name="Brown T."/>
            <person name="Cohen L."/>
        </authorList>
    </citation>
    <scope>NUCLEOTIDE SEQUENCE</scope>
    <source>
        <strain evidence="1">CCMP2084</strain>
    </source>
</reference>
<sequence length="272" mass="29764">MEGSSASSVNEKVGQEFAAIWQGLVGGALYGVRIRLPHALVMTVLFKRHLSSKEKLRTILKLAKEHASNLAAFAALYKTVLGLLKLLSLQIRRLEIKNGEEGAFHWLGRTLLTLLVDGSRSGGRRLVARPPGVAQNGHHALIAGALGGYCIWGRYSSVNYQIALYLASRVAVGGIRLASQRGVKPFSNISFRQCYPILSATVWGLVMMLFEEHPEVLQPSLKTSMESIYRYDTTTPIAPSVLDRIPSGIKSKPSMPRSMTSGLSNIDFIDES</sequence>
<dbReference type="EMBL" id="HBHQ01020025">
    <property type="protein sequence ID" value="CAD9821641.1"/>
    <property type="molecule type" value="Transcribed_RNA"/>
</dbReference>
<dbReference type="InterPro" id="IPR019531">
    <property type="entry name" value="Pmp4"/>
</dbReference>
<dbReference type="PANTHER" id="PTHR15460">
    <property type="entry name" value="PEROXISOMAL MEMBRANE PROTEIN 4"/>
    <property type="match status" value="1"/>
</dbReference>
<proteinExistence type="predicted"/>
<dbReference type="GO" id="GO:0005778">
    <property type="term" value="C:peroxisomal membrane"/>
    <property type="evidence" value="ECO:0007669"/>
    <property type="project" value="TreeGrafter"/>
</dbReference>
<name>A0A7S2XQM6_9STRA</name>
<dbReference type="AlphaFoldDB" id="A0A7S2XQM6"/>
<dbReference type="PANTHER" id="PTHR15460:SF3">
    <property type="entry name" value="PEROXISOMAL MEMBRANE PROTEIN 4"/>
    <property type="match status" value="1"/>
</dbReference>
<evidence type="ECO:0008006" key="2">
    <source>
        <dbReference type="Google" id="ProtNLM"/>
    </source>
</evidence>
<accession>A0A7S2XQM6</accession>
<organism evidence="1">
    <name type="scientific">Attheya septentrionalis</name>
    <dbReference type="NCBI Taxonomy" id="420275"/>
    <lineage>
        <taxon>Eukaryota</taxon>
        <taxon>Sar</taxon>
        <taxon>Stramenopiles</taxon>
        <taxon>Ochrophyta</taxon>
        <taxon>Bacillariophyta</taxon>
        <taxon>Coscinodiscophyceae</taxon>
        <taxon>Chaetocerotophycidae</taxon>
        <taxon>Chaetocerotales</taxon>
        <taxon>Attheyaceae</taxon>
        <taxon>Attheya</taxon>
    </lineage>
</organism>